<organism evidence="3 4">
    <name type="scientific">Saccharopolyspora spinosa</name>
    <dbReference type="NCBI Taxonomy" id="60894"/>
    <lineage>
        <taxon>Bacteria</taxon>
        <taxon>Bacillati</taxon>
        <taxon>Actinomycetota</taxon>
        <taxon>Actinomycetes</taxon>
        <taxon>Pseudonocardiales</taxon>
        <taxon>Pseudonocardiaceae</taxon>
        <taxon>Saccharopolyspora</taxon>
    </lineage>
</organism>
<keyword evidence="2" id="KW-1133">Transmembrane helix</keyword>
<evidence type="ECO:0000256" key="1">
    <source>
        <dbReference type="SAM" id="MobiDB-lite"/>
    </source>
</evidence>
<feature type="region of interest" description="Disordered" evidence="1">
    <location>
        <begin position="1"/>
        <end position="22"/>
    </location>
</feature>
<gene>
    <name evidence="3" type="ORF">A8926_5949</name>
</gene>
<dbReference type="STRING" id="994479.GCA_000194155_05787"/>
<comment type="caution">
    <text evidence="3">The sequence shown here is derived from an EMBL/GenBank/DDBJ whole genome shotgun (WGS) entry which is preliminary data.</text>
</comment>
<evidence type="ECO:0000313" key="4">
    <source>
        <dbReference type="Proteomes" id="UP000233786"/>
    </source>
</evidence>
<evidence type="ECO:0000256" key="2">
    <source>
        <dbReference type="SAM" id="Phobius"/>
    </source>
</evidence>
<proteinExistence type="predicted"/>
<evidence type="ECO:0000313" key="3">
    <source>
        <dbReference type="EMBL" id="PKW17920.1"/>
    </source>
</evidence>
<sequence length="83" mass="8926">MAPNGPQQPGIPSERTGVQPTGQIPRRTADWFVLVIALAAIVAGLVLGHALLVAGGLVLAASIRRLFRWPRSASRSRKRLHEP</sequence>
<reference evidence="3" key="1">
    <citation type="submission" date="2017-12" db="EMBL/GenBank/DDBJ databases">
        <title>Sequencing the genomes of 1000 Actinobacteria strains.</title>
        <authorList>
            <person name="Klenk H.-P."/>
        </authorList>
    </citation>
    <scope>NUCLEOTIDE SEQUENCE [LARGE SCALE GENOMIC DNA]</scope>
    <source>
        <strain evidence="3">DSM 44228</strain>
    </source>
</reference>
<dbReference type="AlphaFoldDB" id="A0A2N3Y4T5"/>
<accession>A0A2N3Y4T5</accession>
<dbReference type="RefSeq" id="WP_010312010.1">
    <property type="nucleotide sequence ID" value="NZ_CP061007.1"/>
</dbReference>
<feature type="transmembrane region" description="Helical" evidence="2">
    <location>
        <begin position="31"/>
        <end position="61"/>
    </location>
</feature>
<keyword evidence="4" id="KW-1185">Reference proteome</keyword>
<dbReference type="EMBL" id="PJNB01000001">
    <property type="protein sequence ID" value="PKW17920.1"/>
    <property type="molecule type" value="Genomic_DNA"/>
</dbReference>
<dbReference type="Proteomes" id="UP000233786">
    <property type="component" value="Unassembled WGS sequence"/>
</dbReference>
<keyword evidence="2" id="KW-0472">Membrane</keyword>
<name>A0A2N3Y4T5_SACSN</name>
<keyword evidence="2" id="KW-0812">Transmembrane</keyword>
<protein>
    <submittedName>
        <fullName evidence="3">Uncharacterized protein</fullName>
    </submittedName>
</protein>